<evidence type="ECO:0000256" key="1">
    <source>
        <dbReference type="ARBA" id="ARBA00005417"/>
    </source>
</evidence>
<evidence type="ECO:0000256" key="2">
    <source>
        <dbReference type="ARBA" id="ARBA00022448"/>
    </source>
</evidence>
<dbReference type="InterPro" id="IPR017871">
    <property type="entry name" value="ABC_transporter-like_CS"/>
</dbReference>
<accession>A0A381VAM5</accession>
<name>A0A381VAM5_9ZZZZ</name>
<gene>
    <name evidence="6" type="ORF">METZ01_LOCUS90263</name>
</gene>
<comment type="similarity">
    <text evidence="1">Belongs to the ABC transporter superfamily.</text>
</comment>
<dbReference type="InterPro" id="IPR003593">
    <property type="entry name" value="AAA+_ATPase"/>
</dbReference>
<dbReference type="GO" id="GO:0016887">
    <property type="term" value="F:ATP hydrolysis activity"/>
    <property type="evidence" value="ECO:0007669"/>
    <property type="project" value="InterPro"/>
</dbReference>
<dbReference type="InterPro" id="IPR027417">
    <property type="entry name" value="P-loop_NTPase"/>
</dbReference>
<evidence type="ECO:0000259" key="5">
    <source>
        <dbReference type="PROSITE" id="PS50893"/>
    </source>
</evidence>
<dbReference type="InterPro" id="IPR050763">
    <property type="entry name" value="ABC_transporter_ATP-binding"/>
</dbReference>
<evidence type="ECO:0000256" key="4">
    <source>
        <dbReference type="ARBA" id="ARBA00022840"/>
    </source>
</evidence>
<keyword evidence="4" id="KW-0067">ATP-binding</keyword>
<protein>
    <recommendedName>
        <fullName evidence="5">ABC transporter domain-containing protein</fullName>
    </recommendedName>
</protein>
<dbReference type="PANTHER" id="PTHR42711">
    <property type="entry name" value="ABC TRANSPORTER ATP-BINDING PROTEIN"/>
    <property type="match status" value="1"/>
</dbReference>
<evidence type="ECO:0000313" key="6">
    <source>
        <dbReference type="EMBL" id="SVA37409.1"/>
    </source>
</evidence>
<dbReference type="PANTHER" id="PTHR42711:SF5">
    <property type="entry name" value="ABC TRANSPORTER ATP-BINDING PROTEIN NATA"/>
    <property type="match status" value="1"/>
</dbReference>
<dbReference type="Gene3D" id="3.40.50.300">
    <property type="entry name" value="P-loop containing nucleotide triphosphate hydrolases"/>
    <property type="match status" value="1"/>
</dbReference>
<proteinExistence type="inferred from homology"/>
<dbReference type="AlphaFoldDB" id="A0A381VAM5"/>
<dbReference type="CDD" id="cd03230">
    <property type="entry name" value="ABC_DR_subfamily_A"/>
    <property type="match status" value="1"/>
</dbReference>
<dbReference type="PROSITE" id="PS00211">
    <property type="entry name" value="ABC_TRANSPORTER_1"/>
    <property type="match status" value="1"/>
</dbReference>
<reference evidence="6" key="1">
    <citation type="submission" date="2018-05" db="EMBL/GenBank/DDBJ databases">
        <authorList>
            <person name="Lanie J.A."/>
            <person name="Ng W.-L."/>
            <person name="Kazmierczak K.M."/>
            <person name="Andrzejewski T.M."/>
            <person name="Davidsen T.M."/>
            <person name="Wayne K.J."/>
            <person name="Tettelin H."/>
            <person name="Glass J.I."/>
            <person name="Rusch D."/>
            <person name="Podicherti R."/>
            <person name="Tsui H.-C.T."/>
            <person name="Winkler M.E."/>
        </authorList>
    </citation>
    <scope>NUCLEOTIDE SEQUENCE</scope>
</reference>
<feature type="domain" description="ABC transporter" evidence="5">
    <location>
        <begin position="10"/>
        <end position="239"/>
    </location>
</feature>
<keyword evidence="2" id="KW-0813">Transport</keyword>
<sequence>MSTNDSPVVIEVRSLTKKYNGILAVNCISFTVQRGSITALLGGNGAGKTTTLSMLLGLLLPSEGEINVLGTDMLTKRHLVLPRMNFSSPYVGMPARLTVSENLTVYANLYGLDNVKDRVTSVAKDLQILDTLKTQLGNLSSGQKTRVSLAKALINEPELLILDEPTASLDPESADWARGHLESYQLRTGATLLLASHNMGEVERLCHKVLMMKDGTIVDEGSPQRLIANYDRKNLEEVFLEIARDRPHSRDFVP</sequence>
<dbReference type="SMART" id="SM00382">
    <property type="entry name" value="AAA"/>
    <property type="match status" value="1"/>
</dbReference>
<dbReference type="GO" id="GO:0005524">
    <property type="term" value="F:ATP binding"/>
    <property type="evidence" value="ECO:0007669"/>
    <property type="project" value="UniProtKB-KW"/>
</dbReference>
<dbReference type="EMBL" id="UINC01008304">
    <property type="protein sequence ID" value="SVA37409.1"/>
    <property type="molecule type" value="Genomic_DNA"/>
</dbReference>
<dbReference type="SUPFAM" id="SSF52540">
    <property type="entry name" value="P-loop containing nucleoside triphosphate hydrolases"/>
    <property type="match status" value="1"/>
</dbReference>
<dbReference type="PROSITE" id="PS50893">
    <property type="entry name" value="ABC_TRANSPORTER_2"/>
    <property type="match status" value="1"/>
</dbReference>
<dbReference type="InterPro" id="IPR003439">
    <property type="entry name" value="ABC_transporter-like_ATP-bd"/>
</dbReference>
<keyword evidence="3" id="KW-0547">Nucleotide-binding</keyword>
<dbReference type="Pfam" id="PF00005">
    <property type="entry name" value="ABC_tran"/>
    <property type="match status" value="1"/>
</dbReference>
<evidence type="ECO:0000256" key="3">
    <source>
        <dbReference type="ARBA" id="ARBA00022741"/>
    </source>
</evidence>
<organism evidence="6">
    <name type="scientific">marine metagenome</name>
    <dbReference type="NCBI Taxonomy" id="408172"/>
    <lineage>
        <taxon>unclassified sequences</taxon>
        <taxon>metagenomes</taxon>
        <taxon>ecological metagenomes</taxon>
    </lineage>
</organism>